<evidence type="ECO:0000313" key="2">
    <source>
        <dbReference type="EMBL" id="OVE49452.1"/>
    </source>
</evidence>
<feature type="signal peptide" evidence="1">
    <location>
        <begin position="1"/>
        <end position="19"/>
    </location>
</feature>
<dbReference type="Pfam" id="PF08748">
    <property type="entry name" value="Phage_TAC_4"/>
    <property type="match status" value="1"/>
</dbReference>
<feature type="chain" id="PRO_5012374376" evidence="1">
    <location>
        <begin position="20"/>
        <end position="105"/>
    </location>
</feature>
<dbReference type="Proteomes" id="UP000196342">
    <property type="component" value="Unassembled WGS sequence"/>
</dbReference>
<evidence type="ECO:0000256" key="1">
    <source>
        <dbReference type="SAM" id="SignalP"/>
    </source>
</evidence>
<gene>
    <name evidence="2" type="ORF">CBW21_06100</name>
</gene>
<name>A0A202BDH2_CHRVL</name>
<proteinExistence type="predicted"/>
<accession>A0A202BDH2</accession>
<organism evidence="2 3">
    <name type="scientific">Chromobacterium violaceum</name>
    <dbReference type="NCBI Taxonomy" id="536"/>
    <lineage>
        <taxon>Bacteria</taxon>
        <taxon>Pseudomonadati</taxon>
        <taxon>Pseudomonadota</taxon>
        <taxon>Betaproteobacteria</taxon>
        <taxon>Neisseriales</taxon>
        <taxon>Chromobacteriaceae</taxon>
        <taxon>Chromobacterium</taxon>
    </lineage>
</organism>
<evidence type="ECO:0000313" key="3">
    <source>
        <dbReference type="Proteomes" id="UP000196342"/>
    </source>
</evidence>
<dbReference type="EMBL" id="NHOO01000004">
    <property type="protein sequence ID" value="OVE49452.1"/>
    <property type="molecule type" value="Genomic_DNA"/>
</dbReference>
<protein>
    <submittedName>
        <fullName evidence="2">Uncharacterized protein</fullName>
    </submittedName>
</protein>
<keyword evidence="1" id="KW-0732">Signal</keyword>
<reference evidence="2 3" key="1">
    <citation type="submission" date="2017-05" db="EMBL/GenBank/DDBJ databases">
        <title>Chromobacterium violaceum GHPS1 isolated from Hydrocarbon polluted soil in French Guiana display an awesome secondary metabolite arsenal and a battery of drug and heavy-metal-resistance and detoxification of xenobiotics proteins.</title>
        <authorList>
            <person name="Belbahri L."/>
        </authorList>
    </citation>
    <scope>NUCLEOTIDE SEQUENCE [LARGE SCALE GENOMIC DNA]</scope>
    <source>
        <strain evidence="2 3">GHPS1</strain>
    </source>
</reference>
<comment type="caution">
    <text evidence="2">The sequence shown here is derived from an EMBL/GenBank/DDBJ whole genome shotgun (WGS) entry which is preliminary data.</text>
</comment>
<sequence length="105" mass="11582">MTMAKLTLAVAPTFSAAVAIPLPGGDSAEVVITFKHHTRTELRTLAEKLESTPDIELVQQIATGWDLVDAWTPENVHQLLENHHGAALAIWNTYVRELTGLREKN</sequence>
<dbReference type="InterPro" id="IPR014859">
    <property type="entry name" value="Phage_TAC_4"/>
</dbReference>
<keyword evidence="3" id="KW-1185">Reference proteome</keyword>
<dbReference type="AlphaFoldDB" id="A0A202BDH2"/>